<sequence length="275" mass="30414">MKLLLIALISFCSFTFAEAQDLTLAGTVTKGGDGEPLSFVNIGIRNKNVGTASDEKGKFVFKLSKEHLQDVLTFSAIGYEELSVPVRELVESQPLKVVLKEKVTALQEVVVKSRKMKVKKLGVTGRLPVVWGNPDGREGKDVYEFANFVNVKERPTEVLSVHFFVASTKLDSALFRINFYKNESGLPGDRIVEKSIMQKLPAKNGWVSIDLNKYDIYLTEDFFFGIEYLPAKGADRLAIMLGGKLGGRVYSREASLGAWETFAGASLTGYLTARQ</sequence>
<accession>A0ABW5IMK1</accession>
<keyword evidence="3" id="KW-1185">Reference proteome</keyword>
<dbReference type="SUPFAM" id="SSF49464">
    <property type="entry name" value="Carboxypeptidase regulatory domain-like"/>
    <property type="match status" value="1"/>
</dbReference>
<organism evidence="2 3">
    <name type="scientific">Pontibacter locisalis</name>
    <dbReference type="NCBI Taxonomy" id="1719035"/>
    <lineage>
        <taxon>Bacteria</taxon>
        <taxon>Pseudomonadati</taxon>
        <taxon>Bacteroidota</taxon>
        <taxon>Cytophagia</taxon>
        <taxon>Cytophagales</taxon>
        <taxon>Hymenobacteraceae</taxon>
        <taxon>Pontibacter</taxon>
    </lineage>
</organism>
<dbReference type="InterPro" id="IPR008969">
    <property type="entry name" value="CarboxyPept-like_regulatory"/>
</dbReference>
<feature type="chain" id="PRO_5047305850" evidence="1">
    <location>
        <begin position="20"/>
        <end position="275"/>
    </location>
</feature>
<evidence type="ECO:0000256" key="1">
    <source>
        <dbReference type="SAM" id="SignalP"/>
    </source>
</evidence>
<dbReference type="Gene3D" id="2.60.40.1120">
    <property type="entry name" value="Carboxypeptidase-like, regulatory domain"/>
    <property type="match status" value="1"/>
</dbReference>
<reference evidence="3" key="1">
    <citation type="journal article" date="2019" name="Int. J. Syst. Evol. Microbiol.">
        <title>The Global Catalogue of Microorganisms (GCM) 10K type strain sequencing project: providing services to taxonomists for standard genome sequencing and annotation.</title>
        <authorList>
            <consortium name="The Broad Institute Genomics Platform"/>
            <consortium name="The Broad Institute Genome Sequencing Center for Infectious Disease"/>
            <person name="Wu L."/>
            <person name="Ma J."/>
        </authorList>
    </citation>
    <scope>NUCLEOTIDE SEQUENCE [LARGE SCALE GENOMIC DNA]</scope>
    <source>
        <strain evidence="3">KCTC 42498</strain>
    </source>
</reference>
<comment type="caution">
    <text evidence="2">The sequence shown here is derived from an EMBL/GenBank/DDBJ whole genome shotgun (WGS) entry which is preliminary data.</text>
</comment>
<dbReference type="Proteomes" id="UP001597544">
    <property type="component" value="Unassembled WGS sequence"/>
</dbReference>
<evidence type="ECO:0000313" key="2">
    <source>
        <dbReference type="EMBL" id="MFD2514356.1"/>
    </source>
</evidence>
<evidence type="ECO:0000313" key="3">
    <source>
        <dbReference type="Proteomes" id="UP001597544"/>
    </source>
</evidence>
<name>A0ABW5IMK1_9BACT</name>
<dbReference type="EMBL" id="JBHULU010000015">
    <property type="protein sequence ID" value="MFD2514356.1"/>
    <property type="molecule type" value="Genomic_DNA"/>
</dbReference>
<proteinExistence type="predicted"/>
<dbReference type="RefSeq" id="WP_377506777.1">
    <property type="nucleotide sequence ID" value="NZ_JBHULU010000015.1"/>
</dbReference>
<keyword evidence="1" id="KW-0732">Signal</keyword>
<feature type="signal peptide" evidence="1">
    <location>
        <begin position="1"/>
        <end position="19"/>
    </location>
</feature>
<dbReference type="Pfam" id="PF13715">
    <property type="entry name" value="CarbopepD_reg_2"/>
    <property type="match status" value="1"/>
</dbReference>
<gene>
    <name evidence="2" type="ORF">ACFSRY_10800</name>
</gene>
<protein>
    <submittedName>
        <fullName evidence="2">Carboxypeptidase-like regulatory domain-containing protein</fullName>
    </submittedName>
</protein>